<keyword evidence="3" id="KW-1185">Reference proteome</keyword>
<feature type="transmembrane region" description="Helical" evidence="1">
    <location>
        <begin position="124"/>
        <end position="145"/>
    </location>
</feature>
<evidence type="ECO:0000313" key="2">
    <source>
        <dbReference type="EMBL" id="MCM2676716.1"/>
    </source>
</evidence>
<organism evidence="2 3">
    <name type="scientific">Alkalicoccobacillus plakortidis</name>
    <dbReference type="NCBI Taxonomy" id="444060"/>
    <lineage>
        <taxon>Bacteria</taxon>
        <taxon>Bacillati</taxon>
        <taxon>Bacillota</taxon>
        <taxon>Bacilli</taxon>
        <taxon>Bacillales</taxon>
        <taxon>Bacillaceae</taxon>
        <taxon>Alkalicoccobacillus</taxon>
    </lineage>
</organism>
<accession>A0ABT0XLD2</accession>
<proteinExistence type="predicted"/>
<evidence type="ECO:0000313" key="3">
    <source>
        <dbReference type="Proteomes" id="UP001203665"/>
    </source>
</evidence>
<name>A0ABT0XLD2_9BACI</name>
<keyword evidence="1" id="KW-0472">Membrane</keyword>
<feature type="transmembrane region" description="Helical" evidence="1">
    <location>
        <begin position="165"/>
        <end position="189"/>
    </location>
</feature>
<protein>
    <submittedName>
        <fullName evidence="2">Uncharacterized protein</fullName>
    </submittedName>
</protein>
<gene>
    <name evidence="2" type="ORF">NDM98_15420</name>
</gene>
<sequence length="193" mass="22412">MDTQTYHKIKKQYLLTWNLSFLLIGCFYLYFVTRYQIELVLLYVGFLVILSGIYELLTYKKPFYLFPWTRQLVEFAREKLGKEWRKQRLGGGLLSIGLGLFFVWNSRSVFDGLEPARETTGTFVVTLIMFIILIIILNATQLHSLRQIEKKSTEELQGSFLRRSLVGIVIGLVIGWVMFIGIIIFVMYLSTGG</sequence>
<evidence type="ECO:0000256" key="1">
    <source>
        <dbReference type="SAM" id="Phobius"/>
    </source>
</evidence>
<keyword evidence="1" id="KW-0812">Transmembrane</keyword>
<comment type="caution">
    <text evidence="2">The sequence shown here is derived from an EMBL/GenBank/DDBJ whole genome shotgun (WGS) entry which is preliminary data.</text>
</comment>
<dbReference type="Proteomes" id="UP001203665">
    <property type="component" value="Unassembled WGS sequence"/>
</dbReference>
<feature type="transmembrane region" description="Helical" evidence="1">
    <location>
        <begin position="12"/>
        <end position="31"/>
    </location>
</feature>
<dbReference type="EMBL" id="JAMQJY010000002">
    <property type="protein sequence ID" value="MCM2676716.1"/>
    <property type="molecule type" value="Genomic_DNA"/>
</dbReference>
<reference evidence="2" key="1">
    <citation type="submission" date="2022-06" db="EMBL/GenBank/DDBJ databases">
        <title>Alkalicoccobacillus porphyridii sp. nov., isolated from a marine red alga, Porphyridium purpureum and reclassification of Shouchella plakortidis and Shouchella gibsonii as Alkalicoccobacillus plakortidis comb. nov. and Alkalicoccobacillus gibsonii comb. nov.</title>
        <authorList>
            <person name="Kim K.H."/>
            <person name="Lee J.K."/>
            <person name="Han D.M."/>
            <person name="Baek J.H."/>
            <person name="Jeon C.O."/>
        </authorList>
    </citation>
    <scope>NUCLEOTIDE SEQUENCE</scope>
    <source>
        <strain evidence="2">DSM 19153</strain>
    </source>
</reference>
<dbReference type="RefSeq" id="WP_251609670.1">
    <property type="nucleotide sequence ID" value="NZ_JAMQJY010000002.1"/>
</dbReference>
<feature type="transmembrane region" description="Helical" evidence="1">
    <location>
        <begin position="37"/>
        <end position="57"/>
    </location>
</feature>
<keyword evidence="1" id="KW-1133">Transmembrane helix</keyword>
<feature type="transmembrane region" description="Helical" evidence="1">
    <location>
        <begin position="87"/>
        <end position="104"/>
    </location>
</feature>